<accession>A0A0Q9WVX0</accession>
<dbReference type="AlphaFoldDB" id="A0A0Q9WVX0"/>
<organism evidence="1 2">
    <name type="scientific">Drosophila willistoni</name>
    <name type="common">Fruit fly</name>
    <dbReference type="NCBI Taxonomy" id="7260"/>
    <lineage>
        <taxon>Eukaryota</taxon>
        <taxon>Metazoa</taxon>
        <taxon>Ecdysozoa</taxon>
        <taxon>Arthropoda</taxon>
        <taxon>Hexapoda</taxon>
        <taxon>Insecta</taxon>
        <taxon>Pterygota</taxon>
        <taxon>Neoptera</taxon>
        <taxon>Endopterygota</taxon>
        <taxon>Diptera</taxon>
        <taxon>Brachycera</taxon>
        <taxon>Muscomorpha</taxon>
        <taxon>Ephydroidea</taxon>
        <taxon>Drosophilidae</taxon>
        <taxon>Drosophila</taxon>
        <taxon>Sophophora</taxon>
    </lineage>
</organism>
<evidence type="ECO:0000313" key="1">
    <source>
        <dbReference type="EMBL" id="KRF97524.1"/>
    </source>
</evidence>
<sequence length="66" mass="7556">MSYWKAGTTFVFTNDVYIKIKKIECTANERHIENVTCTLKPLNWTRSVLNMDCDIIGSLENVSVSL</sequence>
<reference evidence="1 2" key="1">
    <citation type="journal article" date="2007" name="Nature">
        <title>Evolution of genes and genomes on the Drosophila phylogeny.</title>
        <authorList>
            <consortium name="Drosophila 12 Genomes Consortium"/>
            <person name="Clark A.G."/>
            <person name="Eisen M.B."/>
            <person name="Smith D.R."/>
            <person name="Bergman C.M."/>
            <person name="Oliver B."/>
            <person name="Markow T.A."/>
            <person name="Kaufman T.C."/>
            <person name="Kellis M."/>
            <person name="Gelbart W."/>
            <person name="Iyer V.N."/>
            <person name="Pollard D.A."/>
            <person name="Sackton T.B."/>
            <person name="Larracuente A.M."/>
            <person name="Singh N.D."/>
            <person name="Abad J.P."/>
            <person name="Abt D.N."/>
            <person name="Adryan B."/>
            <person name="Aguade M."/>
            <person name="Akashi H."/>
            <person name="Anderson W.W."/>
            <person name="Aquadro C.F."/>
            <person name="Ardell D.H."/>
            <person name="Arguello R."/>
            <person name="Artieri C.G."/>
            <person name="Barbash D.A."/>
            <person name="Barker D."/>
            <person name="Barsanti P."/>
            <person name="Batterham P."/>
            <person name="Batzoglou S."/>
            <person name="Begun D."/>
            <person name="Bhutkar A."/>
            <person name="Blanco E."/>
            <person name="Bosak S.A."/>
            <person name="Bradley R.K."/>
            <person name="Brand A.D."/>
            <person name="Brent M.R."/>
            <person name="Brooks A.N."/>
            <person name="Brown R.H."/>
            <person name="Butlin R.K."/>
            <person name="Caggese C."/>
            <person name="Calvi B.R."/>
            <person name="Bernardo de Carvalho A."/>
            <person name="Caspi A."/>
            <person name="Castrezana S."/>
            <person name="Celniker S.E."/>
            <person name="Chang J.L."/>
            <person name="Chapple C."/>
            <person name="Chatterji S."/>
            <person name="Chinwalla A."/>
            <person name="Civetta A."/>
            <person name="Clifton S.W."/>
            <person name="Comeron J.M."/>
            <person name="Costello J.C."/>
            <person name="Coyne J.A."/>
            <person name="Daub J."/>
            <person name="David R.G."/>
            <person name="Delcher A.L."/>
            <person name="Delehaunty K."/>
            <person name="Do C.B."/>
            <person name="Ebling H."/>
            <person name="Edwards K."/>
            <person name="Eickbush T."/>
            <person name="Evans J.D."/>
            <person name="Filipski A."/>
            <person name="Findeiss S."/>
            <person name="Freyhult E."/>
            <person name="Fulton L."/>
            <person name="Fulton R."/>
            <person name="Garcia A.C."/>
            <person name="Gardiner A."/>
            <person name="Garfield D.A."/>
            <person name="Garvin B.E."/>
            <person name="Gibson G."/>
            <person name="Gilbert D."/>
            <person name="Gnerre S."/>
            <person name="Godfrey J."/>
            <person name="Good R."/>
            <person name="Gotea V."/>
            <person name="Gravely B."/>
            <person name="Greenberg A.J."/>
            <person name="Griffiths-Jones S."/>
            <person name="Gross S."/>
            <person name="Guigo R."/>
            <person name="Gustafson E.A."/>
            <person name="Haerty W."/>
            <person name="Hahn M.W."/>
            <person name="Halligan D.L."/>
            <person name="Halpern A.L."/>
            <person name="Halter G.M."/>
            <person name="Han M.V."/>
            <person name="Heger A."/>
            <person name="Hillier L."/>
            <person name="Hinrichs A.S."/>
            <person name="Holmes I."/>
            <person name="Hoskins R.A."/>
            <person name="Hubisz M.J."/>
            <person name="Hultmark D."/>
            <person name="Huntley M.A."/>
            <person name="Jaffe D.B."/>
            <person name="Jagadeeshan S."/>
            <person name="Jeck W.R."/>
            <person name="Johnson J."/>
            <person name="Jones C.D."/>
            <person name="Jordan W.C."/>
            <person name="Karpen G.H."/>
            <person name="Kataoka E."/>
            <person name="Keightley P.D."/>
            <person name="Kheradpour P."/>
            <person name="Kirkness E.F."/>
            <person name="Koerich L.B."/>
            <person name="Kristiansen K."/>
            <person name="Kudrna D."/>
            <person name="Kulathinal R.J."/>
            <person name="Kumar S."/>
            <person name="Kwok R."/>
            <person name="Lander E."/>
            <person name="Langley C.H."/>
            <person name="Lapoint R."/>
            <person name="Lazzaro B.P."/>
            <person name="Lee S.J."/>
            <person name="Levesque L."/>
            <person name="Li R."/>
            <person name="Lin C.F."/>
            <person name="Lin M.F."/>
            <person name="Lindblad-Toh K."/>
            <person name="Llopart A."/>
            <person name="Long M."/>
            <person name="Low L."/>
            <person name="Lozovsky E."/>
            <person name="Lu J."/>
            <person name="Luo M."/>
            <person name="Machado C.A."/>
            <person name="Makalowski W."/>
            <person name="Marzo M."/>
            <person name="Matsuda M."/>
            <person name="Matzkin L."/>
            <person name="McAllister B."/>
            <person name="McBride C.S."/>
            <person name="McKernan B."/>
            <person name="McKernan K."/>
            <person name="Mendez-Lago M."/>
            <person name="Minx P."/>
            <person name="Mollenhauer M.U."/>
            <person name="Montooth K."/>
            <person name="Mount S.M."/>
            <person name="Mu X."/>
            <person name="Myers E."/>
            <person name="Negre B."/>
            <person name="Newfeld S."/>
            <person name="Nielsen R."/>
            <person name="Noor M.A."/>
            <person name="O'Grady P."/>
            <person name="Pachter L."/>
            <person name="Papaceit M."/>
            <person name="Parisi M.J."/>
            <person name="Parisi M."/>
            <person name="Parts L."/>
            <person name="Pedersen J.S."/>
            <person name="Pesole G."/>
            <person name="Phillippy A.M."/>
            <person name="Ponting C.P."/>
            <person name="Pop M."/>
            <person name="Porcelli D."/>
            <person name="Powell J.R."/>
            <person name="Prohaska S."/>
            <person name="Pruitt K."/>
            <person name="Puig M."/>
            <person name="Quesneville H."/>
            <person name="Ram K.R."/>
            <person name="Rand D."/>
            <person name="Rasmussen M.D."/>
            <person name="Reed L.K."/>
            <person name="Reenan R."/>
            <person name="Reily A."/>
            <person name="Remington K.A."/>
            <person name="Rieger T.T."/>
            <person name="Ritchie M.G."/>
            <person name="Robin C."/>
            <person name="Rogers Y.H."/>
            <person name="Rohde C."/>
            <person name="Rozas J."/>
            <person name="Rubenfield M.J."/>
            <person name="Ruiz A."/>
            <person name="Russo S."/>
            <person name="Salzberg S.L."/>
            <person name="Sanchez-Gracia A."/>
            <person name="Saranga D.J."/>
            <person name="Sato H."/>
            <person name="Schaeffer S.W."/>
            <person name="Schatz M.C."/>
            <person name="Schlenke T."/>
            <person name="Schwartz R."/>
            <person name="Segarra C."/>
            <person name="Singh R.S."/>
            <person name="Sirot L."/>
            <person name="Sirota M."/>
            <person name="Sisneros N.B."/>
            <person name="Smith C.D."/>
            <person name="Smith T.F."/>
            <person name="Spieth J."/>
            <person name="Stage D.E."/>
            <person name="Stark A."/>
            <person name="Stephan W."/>
            <person name="Strausberg R.L."/>
            <person name="Strempel S."/>
            <person name="Sturgill D."/>
            <person name="Sutton G."/>
            <person name="Sutton G.G."/>
            <person name="Tao W."/>
            <person name="Teichmann S."/>
            <person name="Tobari Y.N."/>
            <person name="Tomimura Y."/>
            <person name="Tsolas J.M."/>
            <person name="Valente V.L."/>
            <person name="Venter E."/>
            <person name="Venter J.C."/>
            <person name="Vicario S."/>
            <person name="Vieira F.G."/>
            <person name="Vilella A.J."/>
            <person name="Villasante A."/>
            <person name="Walenz B."/>
            <person name="Wang J."/>
            <person name="Wasserman M."/>
            <person name="Watts T."/>
            <person name="Wilson D."/>
            <person name="Wilson R.K."/>
            <person name="Wing R.A."/>
            <person name="Wolfner M.F."/>
            <person name="Wong A."/>
            <person name="Wong G.K."/>
            <person name="Wu C.I."/>
            <person name="Wu G."/>
            <person name="Yamamoto D."/>
            <person name="Yang H.P."/>
            <person name="Yang S.P."/>
            <person name="Yorke J.A."/>
            <person name="Yoshida K."/>
            <person name="Zdobnov E."/>
            <person name="Zhang P."/>
            <person name="Zhang Y."/>
            <person name="Zimin A.V."/>
            <person name="Baldwin J."/>
            <person name="Abdouelleil A."/>
            <person name="Abdulkadir J."/>
            <person name="Abebe A."/>
            <person name="Abera B."/>
            <person name="Abreu J."/>
            <person name="Acer S.C."/>
            <person name="Aftuck L."/>
            <person name="Alexander A."/>
            <person name="An P."/>
            <person name="Anderson E."/>
            <person name="Anderson S."/>
            <person name="Arachi H."/>
            <person name="Azer M."/>
            <person name="Bachantsang P."/>
            <person name="Barry A."/>
            <person name="Bayul T."/>
            <person name="Berlin A."/>
            <person name="Bessette D."/>
            <person name="Bloom T."/>
            <person name="Blye J."/>
            <person name="Boguslavskiy L."/>
            <person name="Bonnet C."/>
            <person name="Boukhgalter B."/>
            <person name="Bourzgui I."/>
            <person name="Brown A."/>
            <person name="Cahill P."/>
            <person name="Channer S."/>
            <person name="Cheshatsang Y."/>
            <person name="Chuda L."/>
            <person name="Citroen M."/>
            <person name="Collymore A."/>
            <person name="Cooke P."/>
            <person name="Costello M."/>
            <person name="D'Aco K."/>
            <person name="Daza R."/>
            <person name="De Haan G."/>
            <person name="DeGray S."/>
            <person name="DeMaso C."/>
            <person name="Dhargay N."/>
            <person name="Dooley K."/>
            <person name="Dooley E."/>
            <person name="Doricent M."/>
            <person name="Dorje P."/>
            <person name="Dorjee K."/>
            <person name="Dupes A."/>
            <person name="Elong R."/>
            <person name="Falk J."/>
            <person name="Farina A."/>
            <person name="Faro S."/>
            <person name="Ferguson D."/>
            <person name="Fisher S."/>
            <person name="Foley C.D."/>
            <person name="Franke A."/>
            <person name="Friedrich D."/>
            <person name="Gadbois L."/>
            <person name="Gearin G."/>
            <person name="Gearin C.R."/>
            <person name="Giannoukos G."/>
            <person name="Goode T."/>
            <person name="Graham J."/>
            <person name="Grandbois E."/>
            <person name="Grewal S."/>
            <person name="Gyaltsen K."/>
            <person name="Hafez N."/>
            <person name="Hagos B."/>
            <person name="Hall J."/>
            <person name="Henson C."/>
            <person name="Hollinger A."/>
            <person name="Honan T."/>
            <person name="Huard M.D."/>
            <person name="Hughes L."/>
            <person name="Hurhula B."/>
            <person name="Husby M.E."/>
            <person name="Kamat A."/>
            <person name="Kanga B."/>
            <person name="Kashin S."/>
            <person name="Khazanovich D."/>
            <person name="Kisner P."/>
            <person name="Lance K."/>
            <person name="Lara M."/>
            <person name="Lee W."/>
            <person name="Lennon N."/>
            <person name="Letendre F."/>
            <person name="LeVine R."/>
            <person name="Lipovsky A."/>
            <person name="Liu X."/>
            <person name="Liu J."/>
            <person name="Liu S."/>
            <person name="Lokyitsang T."/>
            <person name="Lokyitsang Y."/>
            <person name="Lubonja R."/>
            <person name="Lui A."/>
            <person name="MacDonald P."/>
            <person name="Magnisalis V."/>
            <person name="Maru K."/>
            <person name="Matthews C."/>
            <person name="McCusker W."/>
            <person name="McDonough S."/>
            <person name="Mehta T."/>
            <person name="Meldrim J."/>
            <person name="Meneus L."/>
            <person name="Mihai O."/>
            <person name="Mihalev A."/>
            <person name="Mihova T."/>
            <person name="Mittelman R."/>
            <person name="Mlenga V."/>
            <person name="Montmayeur A."/>
            <person name="Mulrain L."/>
            <person name="Navidi A."/>
            <person name="Naylor J."/>
            <person name="Negash T."/>
            <person name="Nguyen T."/>
            <person name="Nguyen N."/>
            <person name="Nicol R."/>
            <person name="Norbu C."/>
            <person name="Norbu N."/>
            <person name="Novod N."/>
            <person name="O'Neill B."/>
            <person name="Osman S."/>
            <person name="Markiewicz E."/>
            <person name="Oyono O.L."/>
            <person name="Patti C."/>
            <person name="Phunkhang P."/>
            <person name="Pierre F."/>
            <person name="Priest M."/>
            <person name="Raghuraman S."/>
            <person name="Rege F."/>
            <person name="Reyes R."/>
            <person name="Rise C."/>
            <person name="Rogov P."/>
            <person name="Ross K."/>
            <person name="Ryan E."/>
            <person name="Settipalli S."/>
            <person name="Shea T."/>
            <person name="Sherpa N."/>
            <person name="Shi L."/>
            <person name="Shih D."/>
            <person name="Sparrow T."/>
            <person name="Spaulding J."/>
            <person name="Stalker J."/>
            <person name="Stange-Thomann N."/>
            <person name="Stavropoulos S."/>
            <person name="Stone C."/>
            <person name="Strader C."/>
            <person name="Tesfaye S."/>
            <person name="Thomson T."/>
            <person name="Thoulutsang Y."/>
            <person name="Thoulutsang D."/>
            <person name="Topham K."/>
            <person name="Topping I."/>
            <person name="Tsamla T."/>
            <person name="Vassiliev H."/>
            <person name="Vo A."/>
            <person name="Wangchuk T."/>
            <person name="Wangdi T."/>
            <person name="Weiand M."/>
            <person name="Wilkinson J."/>
            <person name="Wilson A."/>
            <person name="Yadav S."/>
            <person name="Young G."/>
            <person name="Yu Q."/>
            <person name="Zembek L."/>
            <person name="Zhong D."/>
            <person name="Zimmer A."/>
            <person name="Zwirko Z."/>
            <person name="Jaffe D.B."/>
            <person name="Alvarez P."/>
            <person name="Brockman W."/>
            <person name="Butler J."/>
            <person name="Chin C."/>
            <person name="Gnerre S."/>
            <person name="Grabherr M."/>
            <person name="Kleber M."/>
            <person name="Mauceli E."/>
            <person name="MacCallum I."/>
        </authorList>
    </citation>
    <scope>NUCLEOTIDE SEQUENCE [LARGE SCALE GENOMIC DNA]</scope>
    <source>
        <strain evidence="2">Tucson 14030-0811.24</strain>
    </source>
</reference>
<gene>
    <name evidence="1" type="primary">Dwil\GK20848</name>
    <name evidence="1" type="ORF">Dwil_GK20848</name>
</gene>
<dbReference type="EMBL" id="CH963846">
    <property type="protein sequence ID" value="KRF97524.1"/>
    <property type="molecule type" value="Genomic_DNA"/>
</dbReference>
<evidence type="ECO:0000313" key="2">
    <source>
        <dbReference type="Proteomes" id="UP000007798"/>
    </source>
</evidence>
<proteinExistence type="predicted"/>
<protein>
    <submittedName>
        <fullName evidence="1">Uncharacterized protein</fullName>
    </submittedName>
</protein>
<dbReference type="Proteomes" id="UP000007798">
    <property type="component" value="Unassembled WGS sequence"/>
</dbReference>
<name>A0A0Q9WVX0_DROWI</name>
<dbReference type="OrthoDB" id="7859583at2759"/>
<keyword evidence="2" id="KW-1185">Reference proteome</keyword>
<dbReference type="InParanoid" id="A0A0Q9WVX0"/>